<dbReference type="InterPro" id="IPR000559">
    <property type="entry name" value="Formate_THF_ligase"/>
</dbReference>
<sequence>MAVLALTSSLEDMREKLSKMVVAFSKKGEPISTEDLGVSGALPVLMKDAIKPNLMQALEGTPVFVHTGPFADITHGNSSIIADQIVLKLVGPKGFAVTEAGFGADIGMEKFFNIKCLYSGLCPHIVVLVATVRTAWRWPGNCWTASSQGLHRGEPGVG</sequence>
<dbReference type="Pfam" id="PF01268">
    <property type="entry name" value="FTHFS"/>
    <property type="match status" value="1"/>
</dbReference>
<evidence type="ECO:0000313" key="6">
    <source>
        <dbReference type="Proteomes" id="UP000664940"/>
    </source>
</evidence>
<name>A0A834DW51_9CHIR</name>
<accession>A0A834DW51</accession>
<evidence type="ECO:0000256" key="4">
    <source>
        <dbReference type="ARBA" id="ARBA00022840"/>
    </source>
</evidence>
<dbReference type="Gene3D" id="3.40.50.300">
    <property type="entry name" value="P-loop containing nucleotide triphosphate hydrolases"/>
    <property type="match status" value="1"/>
</dbReference>
<reference evidence="5 6" key="1">
    <citation type="journal article" date="2020" name="Nature">
        <title>Six reference-quality genomes reveal evolution of bat adaptations.</title>
        <authorList>
            <person name="Jebb D."/>
            <person name="Huang Z."/>
            <person name="Pippel M."/>
            <person name="Hughes G.M."/>
            <person name="Lavrichenko K."/>
            <person name="Devanna P."/>
            <person name="Winkler S."/>
            <person name="Jermiin L.S."/>
            <person name="Skirmuntt E.C."/>
            <person name="Katzourakis A."/>
            <person name="Burkitt-Gray L."/>
            <person name="Ray D.A."/>
            <person name="Sullivan K.A.M."/>
            <person name="Roscito J.G."/>
            <person name="Kirilenko B.M."/>
            <person name="Davalos L.M."/>
            <person name="Corthals A.P."/>
            <person name="Power M.L."/>
            <person name="Jones G."/>
            <person name="Ransome R.D."/>
            <person name="Dechmann D.K.N."/>
            <person name="Locatelli A.G."/>
            <person name="Puechmaille S.J."/>
            <person name="Fedrigo O."/>
            <person name="Jarvis E.D."/>
            <person name="Hiller M."/>
            <person name="Vernes S.C."/>
            <person name="Myers E.W."/>
            <person name="Teeling E.C."/>
        </authorList>
    </citation>
    <scope>NUCLEOTIDE SEQUENCE [LARGE SCALE GENOMIC DNA]</scope>
    <source>
        <strain evidence="5">Bat1K_MPI-CBG_1</strain>
    </source>
</reference>
<dbReference type="Proteomes" id="UP000664940">
    <property type="component" value="Unassembled WGS sequence"/>
</dbReference>
<proteinExistence type="predicted"/>
<dbReference type="InterPro" id="IPR027417">
    <property type="entry name" value="P-loop_NTPase"/>
</dbReference>
<keyword evidence="4" id="KW-0067">ATP-binding</keyword>
<dbReference type="GO" id="GO:0006730">
    <property type="term" value="P:one-carbon metabolic process"/>
    <property type="evidence" value="ECO:0007669"/>
    <property type="project" value="UniProtKB-KW"/>
</dbReference>
<evidence type="ECO:0000256" key="1">
    <source>
        <dbReference type="ARBA" id="ARBA00022563"/>
    </source>
</evidence>
<evidence type="ECO:0008006" key="7">
    <source>
        <dbReference type="Google" id="ProtNLM"/>
    </source>
</evidence>
<dbReference type="GO" id="GO:0005524">
    <property type="term" value="F:ATP binding"/>
    <property type="evidence" value="ECO:0007669"/>
    <property type="project" value="UniProtKB-KW"/>
</dbReference>
<dbReference type="SUPFAM" id="SSF52540">
    <property type="entry name" value="P-loop containing nucleoside triphosphate hydrolases"/>
    <property type="match status" value="1"/>
</dbReference>
<protein>
    <recommendedName>
        <fullName evidence="7">Formyltetrahydrofolate synthetase</fullName>
    </recommendedName>
</protein>
<dbReference type="AlphaFoldDB" id="A0A834DW51"/>
<keyword evidence="3" id="KW-0547">Nucleotide-binding</keyword>
<comment type="caution">
    <text evidence="5">The sequence shown here is derived from an EMBL/GenBank/DDBJ whole genome shotgun (WGS) entry which is preliminary data.</text>
</comment>
<evidence type="ECO:0000256" key="3">
    <source>
        <dbReference type="ARBA" id="ARBA00022741"/>
    </source>
</evidence>
<dbReference type="EMBL" id="JABVXQ010000008">
    <property type="protein sequence ID" value="KAF6094886.1"/>
    <property type="molecule type" value="Genomic_DNA"/>
</dbReference>
<organism evidence="5 6">
    <name type="scientific">Phyllostomus discolor</name>
    <name type="common">pale spear-nosed bat</name>
    <dbReference type="NCBI Taxonomy" id="89673"/>
    <lineage>
        <taxon>Eukaryota</taxon>
        <taxon>Metazoa</taxon>
        <taxon>Chordata</taxon>
        <taxon>Craniata</taxon>
        <taxon>Vertebrata</taxon>
        <taxon>Euteleostomi</taxon>
        <taxon>Mammalia</taxon>
        <taxon>Eutheria</taxon>
        <taxon>Laurasiatheria</taxon>
        <taxon>Chiroptera</taxon>
        <taxon>Yangochiroptera</taxon>
        <taxon>Phyllostomidae</taxon>
        <taxon>Phyllostominae</taxon>
        <taxon>Phyllostomus</taxon>
    </lineage>
</organism>
<evidence type="ECO:0000256" key="2">
    <source>
        <dbReference type="ARBA" id="ARBA00022598"/>
    </source>
</evidence>
<gene>
    <name evidence="5" type="ORF">HJG60_011954</name>
</gene>
<dbReference type="Gene3D" id="3.30.1510.10">
    <property type="entry name" value="Domain 2, N(10)-formyltetrahydrofolate synthetase"/>
    <property type="match status" value="1"/>
</dbReference>
<keyword evidence="2" id="KW-0436">Ligase</keyword>
<keyword evidence="1" id="KW-0554">One-carbon metabolism</keyword>
<dbReference type="GO" id="GO:0004329">
    <property type="term" value="F:formate-tetrahydrofolate ligase activity"/>
    <property type="evidence" value="ECO:0007669"/>
    <property type="project" value="InterPro"/>
</dbReference>
<evidence type="ECO:0000313" key="5">
    <source>
        <dbReference type="EMBL" id="KAF6094886.1"/>
    </source>
</evidence>